<evidence type="ECO:0000256" key="1">
    <source>
        <dbReference type="SAM" id="Phobius"/>
    </source>
</evidence>
<keyword evidence="1" id="KW-0812">Transmembrane</keyword>
<protein>
    <submittedName>
        <fullName evidence="2">Uncharacterized protein</fullName>
    </submittedName>
</protein>
<dbReference type="EMBL" id="QJKJ01011328">
    <property type="protein sequence ID" value="RDX71453.1"/>
    <property type="molecule type" value="Genomic_DNA"/>
</dbReference>
<dbReference type="AlphaFoldDB" id="A0A371EZT2"/>
<feature type="non-terminal residue" evidence="2">
    <location>
        <position position="1"/>
    </location>
</feature>
<gene>
    <name evidence="2" type="ORF">CR513_49194</name>
</gene>
<comment type="caution">
    <text evidence="2">The sequence shown here is derived from an EMBL/GenBank/DDBJ whole genome shotgun (WGS) entry which is preliminary data.</text>
</comment>
<dbReference type="Proteomes" id="UP000257109">
    <property type="component" value="Unassembled WGS sequence"/>
</dbReference>
<proteinExistence type="predicted"/>
<keyword evidence="1" id="KW-0472">Membrane</keyword>
<accession>A0A371EZT2</accession>
<evidence type="ECO:0000313" key="3">
    <source>
        <dbReference type="Proteomes" id="UP000257109"/>
    </source>
</evidence>
<keyword evidence="1" id="KW-1133">Transmembrane helix</keyword>
<feature type="transmembrane region" description="Helical" evidence="1">
    <location>
        <begin position="37"/>
        <end position="60"/>
    </location>
</feature>
<sequence>MFPVLMGRIHLTDYFRLKHSVTFTPLSRILDCRLFPFTWTVVLMLGFNGFTFHYNVVVLWRPYMKLQTFKLDHLDDFVGPLGCENLWFITFSLEFIDLLDQVTGTNGPTIISSASTSTLPPLLPIPPLPIKCLSSAKHCDNREKGLCYNCNEKFESLPTDVGVNICSSLVEDDDFDESAATATEDAPSVDVSEDISSLHALFS</sequence>
<keyword evidence="3" id="KW-1185">Reference proteome</keyword>
<name>A0A371EZT2_MUCPR</name>
<organism evidence="2 3">
    <name type="scientific">Mucuna pruriens</name>
    <name type="common">Velvet bean</name>
    <name type="synonym">Dolichos pruriens</name>
    <dbReference type="NCBI Taxonomy" id="157652"/>
    <lineage>
        <taxon>Eukaryota</taxon>
        <taxon>Viridiplantae</taxon>
        <taxon>Streptophyta</taxon>
        <taxon>Embryophyta</taxon>
        <taxon>Tracheophyta</taxon>
        <taxon>Spermatophyta</taxon>
        <taxon>Magnoliopsida</taxon>
        <taxon>eudicotyledons</taxon>
        <taxon>Gunneridae</taxon>
        <taxon>Pentapetalae</taxon>
        <taxon>rosids</taxon>
        <taxon>fabids</taxon>
        <taxon>Fabales</taxon>
        <taxon>Fabaceae</taxon>
        <taxon>Papilionoideae</taxon>
        <taxon>50 kb inversion clade</taxon>
        <taxon>NPAAA clade</taxon>
        <taxon>indigoferoid/millettioid clade</taxon>
        <taxon>Phaseoleae</taxon>
        <taxon>Mucuna</taxon>
    </lineage>
</organism>
<evidence type="ECO:0000313" key="2">
    <source>
        <dbReference type="EMBL" id="RDX71453.1"/>
    </source>
</evidence>
<reference evidence="2" key="1">
    <citation type="submission" date="2018-05" db="EMBL/GenBank/DDBJ databases">
        <title>Draft genome of Mucuna pruriens seed.</title>
        <authorList>
            <person name="Nnadi N.E."/>
            <person name="Vos R."/>
            <person name="Hasami M.H."/>
            <person name="Devisetty U.K."/>
            <person name="Aguiy J.C."/>
        </authorList>
    </citation>
    <scope>NUCLEOTIDE SEQUENCE [LARGE SCALE GENOMIC DNA]</scope>
    <source>
        <strain evidence="2">JCA_2017</strain>
    </source>
</reference>